<feature type="transmembrane region" description="Helical" evidence="6">
    <location>
        <begin position="12"/>
        <end position="33"/>
    </location>
</feature>
<dbReference type="InterPro" id="IPR003416">
    <property type="entry name" value="MgtC/SapB/SrpB/YhiD_fam"/>
</dbReference>
<dbReference type="Proteomes" id="UP000664859">
    <property type="component" value="Unassembled WGS sequence"/>
</dbReference>
<sequence>MERRHSHRPAGVRTMSLVALGAATFTIVSAYGFSSGDPGRIAANVASGVGFLGAGTITHPKRYIKGSSDIDSDVRGLTTAAAIWITAGLGMAAGAGMFFTAIAGTVITITVLKMSNLKSVMFRRVSRKTVCRLCSRWFTRSASVQLEYCTDCGLYTMPRAGKGYGVSQLHDKRNELVASSGRAASLQ</sequence>
<protein>
    <submittedName>
        <fullName evidence="8">MgtC family-domain-containing protein</fullName>
    </submittedName>
</protein>
<accession>A0A835YXE4</accession>
<comment type="caution">
    <text evidence="8">The sequence shown here is derived from an EMBL/GenBank/DDBJ whole genome shotgun (WGS) entry which is preliminary data.</text>
</comment>
<name>A0A835YXE4_9STRA</name>
<dbReference type="GO" id="GO:0005886">
    <property type="term" value="C:plasma membrane"/>
    <property type="evidence" value="ECO:0007669"/>
    <property type="project" value="UniProtKB-SubCell"/>
</dbReference>
<feature type="domain" description="MgtC/SapB/SrpB/YhiD N-terminal" evidence="7">
    <location>
        <begin position="1"/>
        <end position="114"/>
    </location>
</feature>
<evidence type="ECO:0000256" key="3">
    <source>
        <dbReference type="ARBA" id="ARBA00022692"/>
    </source>
</evidence>
<evidence type="ECO:0000256" key="2">
    <source>
        <dbReference type="ARBA" id="ARBA00022475"/>
    </source>
</evidence>
<dbReference type="Pfam" id="PF02308">
    <property type="entry name" value="MgtC"/>
    <property type="match status" value="1"/>
</dbReference>
<comment type="subcellular location">
    <subcellularLocation>
        <location evidence="1">Cell membrane</location>
        <topology evidence="1">Multi-pass membrane protein</topology>
    </subcellularLocation>
</comment>
<dbReference type="InterPro" id="IPR049177">
    <property type="entry name" value="MgtC_SapB_SrpB_YhiD_N"/>
</dbReference>
<reference evidence="8" key="1">
    <citation type="submission" date="2021-02" db="EMBL/GenBank/DDBJ databases">
        <title>First Annotated Genome of the Yellow-green Alga Tribonema minus.</title>
        <authorList>
            <person name="Mahan K.M."/>
        </authorList>
    </citation>
    <scope>NUCLEOTIDE SEQUENCE</scope>
    <source>
        <strain evidence="8">UTEX B ZZ1240</strain>
    </source>
</reference>
<evidence type="ECO:0000256" key="6">
    <source>
        <dbReference type="SAM" id="Phobius"/>
    </source>
</evidence>
<dbReference type="OrthoDB" id="10052237at2759"/>
<dbReference type="PANTHER" id="PTHR33778">
    <property type="entry name" value="PROTEIN MGTC"/>
    <property type="match status" value="1"/>
</dbReference>
<feature type="transmembrane region" description="Helical" evidence="6">
    <location>
        <begin position="81"/>
        <end position="112"/>
    </location>
</feature>
<organism evidence="8 9">
    <name type="scientific">Tribonema minus</name>
    <dbReference type="NCBI Taxonomy" id="303371"/>
    <lineage>
        <taxon>Eukaryota</taxon>
        <taxon>Sar</taxon>
        <taxon>Stramenopiles</taxon>
        <taxon>Ochrophyta</taxon>
        <taxon>PX clade</taxon>
        <taxon>Xanthophyceae</taxon>
        <taxon>Tribonematales</taxon>
        <taxon>Tribonemataceae</taxon>
        <taxon>Tribonema</taxon>
    </lineage>
</organism>
<keyword evidence="2" id="KW-1003">Cell membrane</keyword>
<dbReference type="PRINTS" id="PR01837">
    <property type="entry name" value="MGTCSAPBPROT"/>
</dbReference>
<evidence type="ECO:0000259" key="7">
    <source>
        <dbReference type="Pfam" id="PF02308"/>
    </source>
</evidence>
<keyword evidence="5 6" id="KW-0472">Membrane</keyword>
<dbReference type="EMBL" id="JAFCMP010000223">
    <property type="protein sequence ID" value="KAG5183291.1"/>
    <property type="molecule type" value="Genomic_DNA"/>
</dbReference>
<keyword evidence="3 6" id="KW-0812">Transmembrane</keyword>
<evidence type="ECO:0000313" key="9">
    <source>
        <dbReference type="Proteomes" id="UP000664859"/>
    </source>
</evidence>
<evidence type="ECO:0000256" key="5">
    <source>
        <dbReference type="ARBA" id="ARBA00023136"/>
    </source>
</evidence>
<keyword evidence="4 6" id="KW-1133">Transmembrane helix</keyword>
<dbReference type="AlphaFoldDB" id="A0A835YXE4"/>
<gene>
    <name evidence="8" type="ORF">JKP88DRAFT_195905</name>
</gene>
<keyword evidence="9" id="KW-1185">Reference proteome</keyword>
<evidence type="ECO:0000256" key="4">
    <source>
        <dbReference type="ARBA" id="ARBA00022989"/>
    </source>
</evidence>
<dbReference type="PANTHER" id="PTHR33778:SF1">
    <property type="entry name" value="MAGNESIUM TRANSPORTER YHID-RELATED"/>
    <property type="match status" value="1"/>
</dbReference>
<evidence type="ECO:0000256" key="1">
    <source>
        <dbReference type="ARBA" id="ARBA00004651"/>
    </source>
</evidence>
<proteinExistence type="predicted"/>
<evidence type="ECO:0000313" key="8">
    <source>
        <dbReference type="EMBL" id="KAG5183291.1"/>
    </source>
</evidence>